<evidence type="ECO:0000313" key="3">
    <source>
        <dbReference type="Proteomes" id="UP000198855"/>
    </source>
</evidence>
<dbReference type="AlphaFoldDB" id="A0A1I2GL82"/>
<dbReference type="Proteomes" id="UP000198855">
    <property type="component" value="Unassembled WGS sequence"/>
</dbReference>
<dbReference type="PANTHER" id="PTHR34595:SF7">
    <property type="entry name" value="SLL1039 PROTEIN"/>
    <property type="match status" value="1"/>
</dbReference>
<reference evidence="3" key="1">
    <citation type="submission" date="2016-10" db="EMBL/GenBank/DDBJ databases">
        <authorList>
            <person name="Varghese N."/>
            <person name="Submissions S."/>
        </authorList>
    </citation>
    <scope>NUCLEOTIDE SEQUENCE [LARGE SCALE GENOMIC DNA]</scope>
    <source>
        <strain evidence="3">CGMCC 1.10784</strain>
    </source>
</reference>
<evidence type="ECO:0000313" key="2">
    <source>
        <dbReference type="EMBL" id="SFF18008.1"/>
    </source>
</evidence>
<dbReference type="InterPro" id="IPR051680">
    <property type="entry name" value="ATP-dep_Glu-Cys_Ligase-2"/>
</dbReference>
<dbReference type="Pfam" id="PF04168">
    <property type="entry name" value="Alpha-E"/>
    <property type="match status" value="1"/>
</dbReference>
<dbReference type="RefSeq" id="WP_091189497.1">
    <property type="nucleotide sequence ID" value="NZ_FOMT01000006.1"/>
</dbReference>
<evidence type="ECO:0000259" key="1">
    <source>
        <dbReference type="Pfam" id="PF04168"/>
    </source>
</evidence>
<dbReference type="InterPro" id="IPR007296">
    <property type="entry name" value="DUF403"/>
</dbReference>
<dbReference type="PANTHER" id="PTHR34595">
    <property type="entry name" value="BLR5612 PROTEIN"/>
    <property type="match status" value="1"/>
</dbReference>
<accession>A0A1I2GL82</accession>
<gene>
    <name evidence="2" type="ORF">SAMN05216378_5318</name>
</gene>
<sequence>MITRYAELLLLIGRLLERADNYSRIINNYYSMRDELIEGEQSYAWERLAAAVGDIDEFKLAQPQTNEWDVLHDLTFERSNADSIFSSVQQARTHIRTLRPMLPGELWDIVNSFYLWLKDQDVNKMMSQSPYMFYKHVSEWLAMFNGTADSLMVRGQSWNLLQAGKFIERLTGTVRIVHATYRNLLKDAKKLDKDARYNRFLVLLKSCGGYEAFRKFHAQDVQLTEVTEFLLLNAEFPRSVRFAINSLAFHIEKSPLFHHSIKTLSIQTSDVLSCIRANKQRYGDHVTEEVLLLLVQLSHSSGDLGAIIAKACQQEEQHVPAQL</sequence>
<keyword evidence="3" id="KW-1185">Reference proteome</keyword>
<protein>
    <submittedName>
        <fullName evidence="2">Uncharacterized conserved protein, Alpha-E superfamily</fullName>
    </submittedName>
</protein>
<name>A0A1I2GL82_9BACL</name>
<dbReference type="EMBL" id="FOMT01000006">
    <property type="protein sequence ID" value="SFF18008.1"/>
    <property type="molecule type" value="Genomic_DNA"/>
</dbReference>
<dbReference type="OrthoDB" id="9803532at2"/>
<organism evidence="2 3">
    <name type="scientific">Paenibacillus catalpae</name>
    <dbReference type="NCBI Taxonomy" id="1045775"/>
    <lineage>
        <taxon>Bacteria</taxon>
        <taxon>Bacillati</taxon>
        <taxon>Bacillota</taxon>
        <taxon>Bacilli</taxon>
        <taxon>Bacillales</taxon>
        <taxon>Paenibacillaceae</taxon>
        <taxon>Paenibacillus</taxon>
    </lineage>
</organism>
<dbReference type="STRING" id="1045775.SAMN05216378_5318"/>
<proteinExistence type="predicted"/>
<feature type="domain" description="DUF403" evidence="1">
    <location>
        <begin position="1"/>
        <end position="254"/>
    </location>
</feature>